<keyword evidence="3" id="KW-1185">Reference proteome</keyword>
<dbReference type="AlphaFoldDB" id="A0A7X0UE16"/>
<accession>A0A7X0UE16</accession>
<comment type="caution">
    <text evidence="2">The sequence shown here is derived from an EMBL/GenBank/DDBJ whole genome shotgun (WGS) entry which is preliminary data.</text>
</comment>
<evidence type="ECO:0000256" key="1">
    <source>
        <dbReference type="SAM" id="MobiDB-lite"/>
    </source>
</evidence>
<feature type="region of interest" description="Disordered" evidence="1">
    <location>
        <begin position="1"/>
        <end position="32"/>
    </location>
</feature>
<name>A0A7X0UE16_9BURK</name>
<protein>
    <submittedName>
        <fullName evidence="2">Uncharacterized protein</fullName>
    </submittedName>
</protein>
<dbReference type="EMBL" id="JACHLK010000033">
    <property type="protein sequence ID" value="MBB6564240.1"/>
    <property type="molecule type" value="Genomic_DNA"/>
</dbReference>
<gene>
    <name evidence="2" type="ORF">HNP48_006967</name>
</gene>
<reference evidence="2 3" key="1">
    <citation type="submission" date="2020-08" db="EMBL/GenBank/DDBJ databases">
        <title>Functional genomics of gut bacteria from endangered species of beetles.</title>
        <authorList>
            <person name="Carlos-Shanley C."/>
        </authorList>
    </citation>
    <scope>NUCLEOTIDE SEQUENCE [LARGE SCALE GENOMIC DNA]</scope>
    <source>
        <strain evidence="2 3">S00198</strain>
    </source>
</reference>
<sequence length="32" mass="3635">MRTYDKLIATIPDRRSMSPVRPGSGDSTTLRR</sequence>
<organism evidence="2 3">
    <name type="scientific">Acidovorax soli</name>
    <dbReference type="NCBI Taxonomy" id="592050"/>
    <lineage>
        <taxon>Bacteria</taxon>
        <taxon>Pseudomonadati</taxon>
        <taxon>Pseudomonadota</taxon>
        <taxon>Betaproteobacteria</taxon>
        <taxon>Burkholderiales</taxon>
        <taxon>Comamonadaceae</taxon>
        <taxon>Acidovorax</taxon>
    </lineage>
</organism>
<evidence type="ECO:0000313" key="3">
    <source>
        <dbReference type="Proteomes" id="UP000575083"/>
    </source>
</evidence>
<dbReference type="Proteomes" id="UP000575083">
    <property type="component" value="Unassembled WGS sequence"/>
</dbReference>
<evidence type="ECO:0000313" key="2">
    <source>
        <dbReference type="EMBL" id="MBB6564240.1"/>
    </source>
</evidence>
<proteinExistence type="predicted"/>